<evidence type="ECO:0000256" key="1">
    <source>
        <dbReference type="SAM" id="SignalP"/>
    </source>
</evidence>
<dbReference type="Pfam" id="PF16483">
    <property type="entry name" value="Glyco_hydro_64"/>
    <property type="match status" value="1"/>
</dbReference>
<dbReference type="Proteomes" id="UP001144397">
    <property type="component" value="Unassembled WGS sequence"/>
</dbReference>
<dbReference type="AlphaFoldDB" id="A0A9W6FMQ3"/>
<comment type="caution">
    <text evidence="3">The sequence shown here is derived from an EMBL/GenBank/DDBJ whole genome shotgun (WGS) entry which is preliminary data.</text>
</comment>
<dbReference type="Proteomes" id="UP001245370">
    <property type="component" value="Unassembled WGS sequence"/>
</dbReference>
<dbReference type="PROSITE" id="PS52006">
    <property type="entry name" value="GH64"/>
    <property type="match status" value="1"/>
</dbReference>
<evidence type="ECO:0000313" key="3">
    <source>
        <dbReference type="EMBL" id="GLI23178.1"/>
    </source>
</evidence>
<dbReference type="PANTHER" id="PTHR38165:SF1">
    <property type="entry name" value="GLUCANASE B"/>
    <property type="match status" value="1"/>
</dbReference>
<accession>A0A9W6FMQ3</accession>
<feature type="chain" id="PRO_5040783715" evidence="1">
    <location>
        <begin position="24"/>
        <end position="403"/>
    </location>
</feature>
<evidence type="ECO:0000313" key="5">
    <source>
        <dbReference type="Proteomes" id="UP001144397"/>
    </source>
</evidence>
<dbReference type="InterPro" id="IPR037398">
    <property type="entry name" value="Glyco_hydro_64_fam"/>
</dbReference>
<dbReference type="Gene3D" id="2.60.110.10">
    <property type="entry name" value="Thaumatin"/>
    <property type="match status" value="1"/>
</dbReference>
<dbReference type="InterPro" id="IPR037176">
    <property type="entry name" value="Osmotin/thaumatin-like_sf"/>
</dbReference>
<name>A0A9W6FMQ3_XANFL</name>
<evidence type="ECO:0000313" key="6">
    <source>
        <dbReference type="Proteomes" id="UP001245370"/>
    </source>
</evidence>
<dbReference type="Gene3D" id="3.30.920.50">
    <property type="entry name" value="Beta-1,3-glucanase, C-terminal domain"/>
    <property type="match status" value="1"/>
</dbReference>
<evidence type="ECO:0000313" key="4">
    <source>
        <dbReference type="EMBL" id="MDR6334800.1"/>
    </source>
</evidence>
<dbReference type="EMBL" id="JAVDPY010000005">
    <property type="protein sequence ID" value="MDR6334800.1"/>
    <property type="molecule type" value="Genomic_DNA"/>
</dbReference>
<dbReference type="RefSeq" id="WP_281808063.1">
    <property type="nucleotide sequence ID" value="NZ_BSDO01000004.1"/>
</dbReference>
<dbReference type="GO" id="GO:0016787">
    <property type="term" value="F:hydrolase activity"/>
    <property type="evidence" value="ECO:0007669"/>
    <property type="project" value="UniProtKB-KW"/>
</dbReference>
<keyword evidence="6" id="KW-1185">Reference proteome</keyword>
<gene>
    <name evidence="4" type="ORF">GGQ86_003282</name>
    <name evidence="3" type="ORF">XFLAVUS301_28520</name>
</gene>
<evidence type="ECO:0000259" key="2">
    <source>
        <dbReference type="PROSITE" id="PS52006"/>
    </source>
</evidence>
<reference evidence="3" key="1">
    <citation type="submission" date="2022-12" db="EMBL/GenBank/DDBJ databases">
        <title>Reference genome sequencing for broad-spectrum identification of bacterial and archaeal isolates by mass spectrometry.</title>
        <authorList>
            <person name="Sekiguchi Y."/>
            <person name="Tourlousse D.M."/>
        </authorList>
    </citation>
    <scope>NUCLEOTIDE SEQUENCE</scope>
    <source>
        <strain evidence="3">301</strain>
    </source>
</reference>
<dbReference type="EMBL" id="BSDO01000004">
    <property type="protein sequence ID" value="GLI23178.1"/>
    <property type="molecule type" value="Genomic_DNA"/>
</dbReference>
<dbReference type="InterPro" id="IPR042517">
    <property type="entry name" value="Glyco_hydro_64_N_2"/>
</dbReference>
<reference evidence="4 6" key="2">
    <citation type="submission" date="2023-07" db="EMBL/GenBank/DDBJ databases">
        <title>Genomic Encyclopedia of Type Strains, Phase IV (KMG-IV): sequencing the most valuable type-strain genomes for metagenomic binning, comparative biology and taxonomic classification.</title>
        <authorList>
            <person name="Goeker M."/>
        </authorList>
    </citation>
    <scope>NUCLEOTIDE SEQUENCE [LARGE SCALE GENOMIC DNA]</scope>
    <source>
        <strain evidence="4 6">DSM 338</strain>
    </source>
</reference>
<dbReference type="PANTHER" id="PTHR38165">
    <property type="match status" value="1"/>
</dbReference>
<dbReference type="InterPro" id="IPR032477">
    <property type="entry name" value="Glyco_hydro_64"/>
</dbReference>
<proteinExistence type="predicted"/>
<sequence>MAKRTLACLAAVASIGAAGAAHAQTVPVTIVNNTGITGKMYVTVYGQDPANPTSYLVSDAAGQTKPLNTLNNTPSDYGFNTESTSTYTFNVPRLNSGRIYISFCQPSYLTVTPTGNGSGPLAPNSPAPWNTSSKNHTSVIDFAEYTWGPDNNFNVNTTQVDSLGIPMKMVLQNASQTVTAGFKDSNSAQTVVKALVATPPWSTLLITDKKGRPTQVLSPNHGMEAGYKFPTNYWDSYIALVLSTYSKAGKSFTLNNQVGSVTTPYTGTTSSTQITLKPTTGGAATVFNKPSSKDLWQNGPTFASGDSGPVASLQRWMQAAFLRSTFINSTNSISNCSVKPYQGLPQNLYSQYIHSASLNGKAYTFPYDDVCEQSSYNSVPAPTKLTLTLFPLSSTWNKMTCSN</sequence>
<protein>
    <submittedName>
        <fullName evidence="3">Glycosyl hydrolase</fullName>
    </submittedName>
</protein>
<dbReference type="GeneID" id="95763639"/>
<feature type="signal peptide" evidence="1">
    <location>
        <begin position="1"/>
        <end position="23"/>
    </location>
</feature>
<keyword evidence="3" id="KW-0378">Hydrolase</keyword>
<organism evidence="3 5">
    <name type="scientific">Xanthobacter flavus</name>
    <dbReference type="NCBI Taxonomy" id="281"/>
    <lineage>
        <taxon>Bacteria</taxon>
        <taxon>Pseudomonadati</taxon>
        <taxon>Pseudomonadota</taxon>
        <taxon>Alphaproteobacteria</taxon>
        <taxon>Hyphomicrobiales</taxon>
        <taxon>Xanthobacteraceae</taxon>
        <taxon>Xanthobacter</taxon>
    </lineage>
</organism>
<keyword evidence="1" id="KW-0732">Signal</keyword>
<feature type="domain" description="GH64" evidence="2">
    <location>
        <begin position="23"/>
        <end position="391"/>
    </location>
</feature>